<proteinExistence type="predicted"/>
<protein>
    <submittedName>
        <fullName evidence="1">Uncharacterized protein</fullName>
    </submittedName>
</protein>
<organism evidence="1">
    <name type="scientific">Siphoviridae sp. ctTC45</name>
    <dbReference type="NCBI Taxonomy" id="2827573"/>
    <lineage>
        <taxon>Viruses</taxon>
        <taxon>Duplodnaviria</taxon>
        <taxon>Heunggongvirae</taxon>
        <taxon>Uroviricota</taxon>
        <taxon>Caudoviricetes</taxon>
    </lineage>
</organism>
<dbReference type="EMBL" id="BK015895">
    <property type="protein sequence ID" value="DAD72201.1"/>
    <property type="molecule type" value="Genomic_DNA"/>
</dbReference>
<reference evidence="1" key="1">
    <citation type="journal article" date="2021" name="Proc. Natl. Acad. Sci. U.S.A.">
        <title>A Catalog of Tens of Thousands of Viruses from Human Metagenomes Reveals Hidden Associations with Chronic Diseases.</title>
        <authorList>
            <person name="Tisza M.J."/>
            <person name="Buck C.B."/>
        </authorList>
    </citation>
    <scope>NUCLEOTIDE SEQUENCE</scope>
    <source>
        <strain evidence="1">CtTC45</strain>
    </source>
</reference>
<sequence length="37" mass="4078">MVSQGSDCISQQKYNYVCIFAKPCQSLGVKTMSCDLT</sequence>
<accession>A0A8S5LQB1</accession>
<evidence type="ECO:0000313" key="1">
    <source>
        <dbReference type="EMBL" id="DAD72201.1"/>
    </source>
</evidence>
<name>A0A8S5LQB1_9CAUD</name>